<accession>A0ABN7T1U2</accession>
<protein>
    <submittedName>
        <fullName evidence="2">Oidioi.mRNA.OKI2018_I69.chr1.g3703.t1.cds</fullName>
    </submittedName>
</protein>
<keyword evidence="1" id="KW-0175">Coiled coil</keyword>
<proteinExistence type="predicted"/>
<feature type="coiled-coil region" evidence="1">
    <location>
        <begin position="64"/>
        <end position="91"/>
    </location>
</feature>
<gene>
    <name evidence="2" type="ORF">OKIOD_LOCUS12468</name>
</gene>
<reference evidence="2 3" key="1">
    <citation type="submission" date="2021-04" db="EMBL/GenBank/DDBJ databases">
        <authorList>
            <person name="Bliznina A."/>
        </authorList>
    </citation>
    <scope>NUCLEOTIDE SEQUENCE [LARGE SCALE GENOMIC DNA]</scope>
</reference>
<sequence>MYEDGRNTYCSFHKKYGGRMWYPEFKCRVNSCESRSISFADYYFSTCCNDAMKKVQKCSEEIVLGHLNEKIKNQEQRNRDILTRLEMNQAELNEGEHSLRNLTAARDRYLNFKNPPSLNEEHSGNSSCKICFNEFNTDDRFESAITPCGHKPRFKFQ</sequence>
<dbReference type="Proteomes" id="UP001158576">
    <property type="component" value="Chromosome 1"/>
</dbReference>
<name>A0ABN7T1U2_OIKDI</name>
<evidence type="ECO:0000313" key="3">
    <source>
        <dbReference type="Proteomes" id="UP001158576"/>
    </source>
</evidence>
<organism evidence="2 3">
    <name type="scientific">Oikopleura dioica</name>
    <name type="common">Tunicate</name>
    <dbReference type="NCBI Taxonomy" id="34765"/>
    <lineage>
        <taxon>Eukaryota</taxon>
        <taxon>Metazoa</taxon>
        <taxon>Chordata</taxon>
        <taxon>Tunicata</taxon>
        <taxon>Appendicularia</taxon>
        <taxon>Copelata</taxon>
        <taxon>Oikopleuridae</taxon>
        <taxon>Oikopleura</taxon>
    </lineage>
</organism>
<evidence type="ECO:0000313" key="2">
    <source>
        <dbReference type="EMBL" id="CAG5108244.1"/>
    </source>
</evidence>
<dbReference type="EMBL" id="OU015566">
    <property type="protein sequence ID" value="CAG5108244.1"/>
    <property type="molecule type" value="Genomic_DNA"/>
</dbReference>
<evidence type="ECO:0000256" key="1">
    <source>
        <dbReference type="SAM" id="Coils"/>
    </source>
</evidence>
<keyword evidence="3" id="KW-1185">Reference proteome</keyword>